<keyword evidence="4" id="KW-1185">Reference proteome</keyword>
<protein>
    <submittedName>
        <fullName evidence="3">Uncharacterized protein</fullName>
    </submittedName>
</protein>
<accession>H2Y3U1</accession>
<feature type="chain" id="PRO_5003577229" evidence="2">
    <location>
        <begin position="23"/>
        <end position="71"/>
    </location>
</feature>
<sequence length="71" mass="8084">MSATKLLLCLVILGVFIELNTALLMGFSENAKVKDMGLTENEEDAPLRLRAKRSNSRRRRSMVGYIKEQQQ</sequence>
<reference evidence="3" key="2">
    <citation type="journal article" date="2008" name="Genome Biol.">
        <title>Improved genome assembly and evidence-based global gene model set for the chordate Ciona intestinalis: new insight into intron and operon populations.</title>
        <authorList>
            <person name="Satou Y."/>
            <person name="Mineta K."/>
            <person name="Ogasawara M."/>
            <person name="Sasakura Y."/>
            <person name="Shoguchi E."/>
            <person name="Ueno K."/>
            <person name="Yamada L."/>
            <person name="Matsumoto J."/>
            <person name="Wasserscheid J."/>
            <person name="Dewar K."/>
            <person name="Wiley G.B."/>
            <person name="Macmil S.L."/>
            <person name="Roe B.A."/>
            <person name="Zeller R.W."/>
            <person name="Hastings K.E."/>
            <person name="Lemaire P."/>
            <person name="Lindquist E."/>
            <person name="Endo T."/>
            <person name="Hotta K."/>
            <person name="Inaba K."/>
        </authorList>
    </citation>
    <scope>NUCLEOTIDE SEQUENCE [LARGE SCALE GENOMIC DNA]</scope>
    <source>
        <strain evidence="3">wild type</strain>
    </source>
</reference>
<reference evidence="3" key="4">
    <citation type="submission" date="2025-09" db="UniProtKB">
        <authorList>
            <consortium name="Ensembl"/>
        </authorList>
    </citation>
    <scope>IDENTIFICATION</scope>
</reference>
<reference evidence="4" key="1">
    <citation type="journal article" date="2002" name="Science">
        <title>The draft genome of Ciona intestinalis: insights into chordate and vertebrate origins.</title>
        <authorList>
            <person name="Dehal P."/>
            <person name="Satou Y."/>
            <person name="Campbell R.K."/>
            <person name="Chapman J."/>
            <person name="Degnan B."/>
            <person name="De Tomaso A."/>
            <person name="Davidson B."/>
            <person name="Di Gregorio A."/>
            <person name="Gelpke M."/>
            <person name="Goodstein D.M."/>
            <person name="Harafuji N."/>
            <person name="Hastings K.E."/>
            <person name="Ho I."/>
            <person name="Hotta K."/>
            <person name="Huang W."/>
            <person name="Kawashima T."/>
            <person name="Lemaire P."/>
            <person name="Martinez D."/>
            <person name="Meinertzhagen I.A."/>
            <person name="Necula S."/>
            <person name="Nonaka M."/>
            <person name="Putnam N."/>
            <person name="Rash S."/>
            <person name="Saiga H."/>
            <person name="Satake M."/>
            <person name="Terry A."/>
            <person name="Yamada L."/>
            <person name="Wang H.G."/>
            <person name="Awazu S."/>
            <person name="Azumi K."/>
            <person name="Boore J."/>
            <person name="Branno M."/>
            <person name="Chin-Bow S."/>
            <person name="DeSantis R."/>
            <person name="Doyle S."/>
            <person name="Francino P."/>
            <person name="Keys D.N."/>
            <person name="Haga S."/>
            <person name="Hayashi H."/>
            <person name="Hino K."/>
            <person name="Imai K.S."/>
            <person name="Inaba K."/>
            <person name="Kano S."/>
            <person name="Kobayashi K."/>
            <person name="Kobayashi M."/>
            <person name="Lee B.I."/>
            <person name="Makabe K.W."/>
            <person name="Manohar C."/>
            <person name="Matassi G."/>
            <person name="Medina M."/>
            <person name="Mochizuki Y."/>
            <person name="Mount S."/>
            <person name="Morishita T."/>
            <person name="Miura S."/>
            <person name="Nakayama A."/>
            <person name="Nishizaka S."/>
            <person name="Nomoto H."/>
            <person name="Ohta F."/>
            <person name="Oishi K."/>
            <person name="Rigoutsos I."/>
            <person name="Sano M."/>
            <person name="Sasaki A."/>
            <person name="Sasakura Y."/>
            <person name="Shoguchi E."/>
            <person name="Shin-i T."/>
            <person name="Spagnuolo A."/>
            <person name="Stainier D."/>
            <person name="Suzuki M.M."/>
            <person name="Tassy O."/>
            <person name="Takatori N."/>
            <person name="Tokuoka M."/>
            <person name="Yagi K."/>
            <person name="Yoshizaki F."/>
            <person name="Wada S."/>
            <person name="Zhang C."/>
            <person name="Hyatt P.D."/>
            <person name="Larimer F."/>
            <person name="Detter C."/>
            <person name="Doggett N."/>
            <person name="Glavina T."/>
            <person name="Hawkins T."/>
            <person name="Richardson P."/>
            <person name="Lucas S."/>
            <person name="Kohara Y."/>
            <person name="Levine M."/>
            <person name="Satoh N."/>
            <person name="Rokhsar D.S."/>
        </authorList>
    </citation>
    <scope>NUCLEOTIDE SEQUENCE [LARGE SCALE GENOMIC DNA]</scope>
</reference>
<feature type="signal peptide" evidence="2">
    <location>
        <begin position="1"/>
        <end position="22"/>
    </location>
</feature>
<name>H2Y3U1_CIOIN</name>
<feature type="compositionally biased region" description="Basic residues" evidence="1">
    <location>
        <begin position="52"/>
        <end position="61"/>
    </location>
</feature>
<dbReference type="EMBL" id="EAAA01002428">
    <property type="status" value="NOT_ANNOTATED_CDS"/>
    <property type="molecule type" value="Genomic_DNA"/>
</dbReference>
<dbReference type="Proteomes" id="UP000008144">
    <property type="component" value="Chromosome 7"/>
</dbReference>
<dbReference type="HOGENOM" id="CLU_2739266_0_0_1"/>
<evidence type="ECO:0000313" key="4">
    <source>
        <dbReference type="Proteomes" id="UP000008144"/>
    </source>
</evidence>
<feature type="region of interest" description="Disordered" evidence="1">
    <location>
        <begin position="52"/>
        <end position="71"/>
    </location>
</feature>
<proteinExistence type="predicted"/>
<evidence type="ECO:0000256" key="1">
    <source>
        <dbReference type="SAM" id="MobiDB-lite"/>
    </source>
</evidence>
<dbReference type="InParanoid" id="H2Y3U1"/>
<evidence type="ECO:0000256" key="2">
    <source>
        <dbReference type="SAM" id="SignalP"/>
    </source>
</evidence>
<evidence type="ECO:0000313" key="3">
    <source>
        <dbReference type="Ensembl" id="ENSCINP00000036577.1"/>
    </source>
</evidence>
<dbReference type="Ensembl" id="ENSCINT00000033298.1">
    <property type="protein sequence ID" value="ENSCINP00000036577.1"/>
    <property type="gene ID" value="ENSCING00000019640.1"/>
</dbReference>
<dbReference type="AlphaFoldDB" id="H2Y3U1"/>
<keyword evidence="2" id="KW-0732">Signal</keyword>
<reference evidence="3" key="3">
    <citation type="submission" date="2025-08" db="UniProtKB">
        <authorList>
            <consortium name="Ensembl"/>
        </authorList>
    </citation>
    <scope>IDENTIFICATION</scope>
</reference>
<organism evidence="3 4">
    <name type="scientific">Ciona intestinalis</name>
    <name type="common">Transparent sea squirt</name>
    <name type="synonym">Ascidia intestinalis</name>
    <dbReference type="NCBI Taxonomy" id="7719"/>
    <lineage>
        <taxon>Eukaryota</taxon>
        <taxon>Metazoa</taxon>
        <taxon>Chordata</taxon>
        <taxon>Tunicata</taxon>
        <taxon>Ascidiacea</taxon>
        <taxon>Phlebobranchia</taxon>
        <taxon>Cionidae</taxon>
        <taxon>Ciona</taxon>
    </lineage>
</organism>